<evidence type="ECO:0000313" key="4">
    <source>
        <dbReference type="Proteomes" id="UP000028999"/>
    </source>
</evidence>
<gene>
    <name evidence="3" type="primary">BnaC02g44580D</name>
    <name evidence="2" type="ORF">DARMORV10_C02P17210.1</name>
    <name evidence="3" type="ORF">GSBRNA2T00005206001</name>
</gene>
<dbReference type="PaxDb" id="3708-A0A078IQN3"/>
<protein>
    <submittedName>
        <fullName evidence="2">(rape) hypothetical protein</fullName>
    </submittedName>
    <submittedName>
        <fullName evidence="3">BnaC02g44580D protein</fullName>
    </submittedName>
</protein>
<reference evidence="3" key="2">
    <citation type="submission" date="2014-06" db="EMBL/GenBank/DDBJ databases">
        <authorList>
            <person name="Genoscope - CEA"/>
        </authorList>
    </citation>
    <scope>NUCLEOTIDE SEQUENCE</scope>
</reference>
<organism evidence="3 4">
    <name type="scientific">Brassica napus</name>
    <name type="common">Rape</name>
    <dbReference type="NCBI Taxonomy" id="3708"/>
    <lineage>
        <taxon>Eukaryota</taxon>
        <taxon>Viridiplantae</taxon>
        <taxon>Streptophyta</taxon>
        <taxon>Embryophyta</taxon>
        <taxon>Tracheophyta</taxon>
        <taxon>Spermatophyta</taxon>
        <taxon>Magnoliopsida</taxon>
        <taxon>eudicotyledons</taxon>
        <taxon>Gunneridae</taxon>
        <taxon>Pentapetalae</taxon>
        <taxon>rosids</taxon>
        <taxon>malvids</taxon>
        <taxon>Brassicales</taxon>
        <taxon>Brassicaceae</taxon>
        <taxon>Brassiceae</taxon>
        <taxon>Brassica</taxon>
    </lineage>
</organism>
<evidence type="ECO:0000313" key="3">
    <source>
        <dbReference type="EMBL" id="CDY52237.1"/>
    </source>
</evidence>
<dbReference type="Gramene" id="CDY52237">
    <property type="protein sequence ID" value="CDY52237"/>
    <property type="gene ID" value="GSBRNA2T00005206001"/>
</dbReference>
<evidence type="ECO:0000256" key="1">
    <source>
        <dbReference type="SAM" id="MobiDB-lite"/>
    </source>
</evidence>
<keyword evidence="4" id="KW-1185">Reference proteome</keyword>
<dbReference type="AlphaFoldDB" id="A0A078IQN3"/>
<dbReference type="EMBL" id="LK033070">
    <property type="protein sequence ID" value="CDY52237.1"/>
    <property type="molecule type" value="Genomic_DNA"/>
</dbReference>
<evidence type="ECO:0000313" key="2">
    <source>
        <dbReference type="EMBL" id="CAF1896049.1"/>
    </source>
</evidence>
<feature type="compositionally biased region" description="Gly residues" evidence="1">
    <location>
        <begin position="55"/>
        <end position="82"/>
    </location>
</feature>
<sequence length="99" mass="10391">MKGYEKLLSLLAADCRCDEKRDTICYQIIEVEKKNNSYKEELTKVQSELWSLGEWTGGEKGIKGGGDVSGGGDETGGGGDGIGSEDASRRGDVGGGDAT</sequence>
<proteinExistence type="predicted"/>
<accession>A0A078IQN3</accession>
<dbReference type="Proteomes" id="UP000028999">
    <property type="component" value="Unassembled WGS sequence"/>
</dbReference>
<reference evidence="3 4" key="1">
    <citation type="journal article" date="2014" name="Science">
        <title>Plant genetics. Early allopolyploid evolution in the post-Neolithic Brassica napus oilseed genome.</title>
        <authorList>
            <person name="Chalhoub B."/>
            <person name="Denoeud F."/>
            <person name="Liu S."/>
            <person name="Parkin I.A."/>
            <person name="Tang H."/>
            <person name="Wang X."/>
            <person name="Chiquet J."/>
            <person name="Belcram H."/>
            <person name="Tong C."/>
            <person name="Samans B."/>
            <person name="Correa M."/>
            <person name="Da Silva C."/>
            <person name="Just J."/>
            <person name="Falentin C."/>
            <person name="Koh C.S."/>
            <person name="Le Clainche I."/>
            <person name="Bernard M."/>
            <person name="Bento P."/>
            <person name="Noel B."/>
            <person name="Labadie K."/>
            <person name="Alberti A."/>
            <person name="Charles M."/>
            <person name="Arnaud D."/>
            <person name="Guo H."/>
            <person name="Daviaud C."/>
            <person name="Alamery S."/>
            <person name="Jabbari K."/>
            <person name="Zhao M."/>
            <person name="Edger P.P."/>
            <person name="Chelaifa H."/>
            <person name="Tack D."/>
            <person name="Lassalle G."/>
            <person name="Mestiri I."/>
            <person name="Schnel N."/>
            <person name="Le Paslier M.C."/>
            <person name="Fan G."/>
            <person name="Renault V."/>
            <person name="Bayer P.E."/>
            <person name="Golicz A.A."/>
            <person name="Manoli S."/>
            <person name="Lee T.H."/>
            <person name="Thi V.H."/>
            <person name="Chalabi S."/>
            <person name="Hu Q."/>
            <person name="Fan C."/>
            <person name="Tollenaere R."/>
            <person name="Lu Y."/>
            <person name="Battail C."/>
            <person name="Shen J."/>
            <person name="Sidebottom C.H."/>
            <person name="Wang X."/>
            <person name="Canaguier A."/>
            <person name="Chauveau A."/>
            <person name="Berard A."/>
            <person name="Deniot G."/>
            <person name="Guan M."/>
            <person name="Liu Z."/>
            <person name="Sun F."/>
            <person name="Lim Y.P."/>
            <person name="Lyons E."/>
            <person name="Town C.D."/>
            <person name="Bancroft I."/>
            <person name="Wang X."/>
            <person name="Meng J."/>
            <person name="Ma J."/>
            <person name="Pires J.C."/>
            <person name="King G.J."/>
            <person name="Brunel D."/>
            <person name="Delourme R."/>
            <person name="Renard M."/>
            <person name="Aury J.M."/>
            <person name="Adams K.L."/>
            <person name="Batley J."/>
            <person name="Snowdon R.J."/>
            <person name="Tost J."/>
            <person name="Edwards D."/>
            <person name="Zhou Y."/>
            <person name="Hua W."/>
            <person name="Sharpe A.G."/>
            <person name="Paterson A.H."/>
            <person name="Guan C."/>
            <person name="Wincker P."/>
        </authorList>
    </citation>
    <scope>NUCLEOTIDE SEQUENCE [LARGE SCALE GENOMIC DNA]</scope>
    <source>
        <strain evidence="4">cv. Darmor-bzh</strain>
    </source>
</reference>
<name>A0A078IQN3_BRANA</name>
<dbReference type="EMBL" id="HG994366">
    <property type="protein sequence ID" value="CAF1896049.1"/>
    <property type="molecule type" value="Genomic_DNA"/>
</dbReference>
<dbReference type="Proteomes" id="UP001295469">
    <property type="component" value="Chromosome C02"/>
</dbReference>
<feature type="region of interest" description="Disordered" evidence="1">
    <location>
        <begin position="55"/>
        <end position="99"/>
    </location>
</feature>
<reference evidence="2" key="3">
    <citation type="submission" date="2021-01" db="EMBL/GenBank/DDBJ databases">
        <authorList>
            <consortium name="Genoscope - CEA"/>
            <person name="William W."/>
        </authorList>
    </citation>
    <scope>NUCLEOTIDE SEQUENCE</scope>
</reference>